<feature type="transmembrane region" description="Helical" evidence="1">
    <location>
        <begin position="12"/>
        <end position="32"/>
    </location>
</feature>
<dbReference type="PANTHER" id="PTHR34237:SF4">
    <property type="entry name" value="PAREP1 FAMILY PROTEIN"/>
    <property type="match status" value="1"/>
</dbReference>
<dbReference type="Pfam" id="PF05942">
    <property type="entry name" value="PaREP1"/>
    <property type="match status" value="1"/>
</dbReference>
<dbReference type="EMBL" id="DSAY01000196">
    <property type="protein sequence ID" value="HDP16134.1"/>
    <property type="molecule type" value="Genomic_DNA"/>
</dbReference>
<name>A0A7C1CH10_9CREN</name>
<protein>
    <recommendedName>
        <fullName evidence="3">Superfamily I DNA and RNA helicase and helicaseubunit</fullName>
    </recommendedName>
</protein>
<dbReference type="AlphaFoldDB" id="A0A7C1CH10"/>
<dbReference type="PANTHER" id="PTHR34237">
    <property type="entry name" value="PAREP8-RELATED"/>
    <property type="match status" value="1"/>
</dbReference>
<keyword evidence="1" id="KW-1133">Transmembrane helix</keyword>
<evidence type="ECO:0000256" key="1">
    <source>
        <dbReference type="SAM" id="Phobius"/>
    </source>
</evidence>
<comment type="caution">
    <text evidence="2">The sequence shown here is derived from an EMBL/GenBank/DDBJ whole genome shotgun (WGS) entry which is preliminary data.</text>
</comment>
<keyword evidence="1" id="KW-0812">Transmembrane</keyword>
<accession>A0A7C1CH10</accession>
<evidence type="ECO:0008006" key="3">
    <source>
        <dbReference type="Google" id="ProtNLM"/>
    </source>
</evidence>
<dbReference type="Gene3D" id="1.20.120.330">
    <property type="entry name" value="Nucleotidyltransferases domain 2"/>
    <property type="match status" value="1"/>
</dbReference>
<organism evidence="2">
    <name type="scientific">Thermofilum adornatum</name>
    <dbReference type="NCBI Taxonomy" id="1365176"/>
    <lineage>
        <taxon>Archaea</taxon>
        <taxon>Thermoproteota</taxon>
        <taxon>Thermoprotei</taxon>
        <taxon>Thermofilales</taxon>
        <taxon>Thermofilaceae</taxon>
        <taxon>Thermofilum</taxon>
    </lineage>
</organism>
<gene>
    <name evidence="2" type="ORF">ENN26_10240</name>
</gene>
<evidence type="ECO:0000313" key="2">
    <source>
        <dbReference type="EMBL" id="HDP16134.1"/>
    </source>
</evidence>
<sequence>MCRQHELFFLSAYIYLVPLTCLDMGVLSLPGAERHLALSLRYLEEGKTLIEKDPVQASEKLFKAAEEAVKALAIGLDLEQARIATKEGTWWTKLLNRAAEATAEKLGIEGFDLWWKAAYYLHIEGFHEARIDSEDMKRNYRYIEALVTTAEKILKARA</sequence>
<proteinExistence type="predicted"/>
<reference evidence="2" key="1">
    <citation type="journal article" date="2020" name="mSystems">
        <title>Genome- and Community-Level Interaction Insights into Carbon Utilization and Element Cycling Functions of Hydrothermarchaeota in Hydrothermal Sediment.</title>
        <authorList>
            <person name="Zhou Z."/>
            <person name="Liu Y."/>
            <person name="Xu W."/>
            <person name="Pan J."/>
            <person name="Luo Z.H."/>
            <person name="Li M."/>
        </authorList>
    </citation>
    <scope>NUCLEOTIDE SEQUENCE [LARGE SCALE GENOMIC DNA]</scope>
    <source>
        <strain evidence="2">SpSt-116</strain>
    </source>
</reference>
<keyword evidence="1" id="KW-0472">Membrane</keyword>
<dbReference type="InterPro" id="IPR010268">
    <property type="entry name" value="PaREP1"/>
</dbReference>